<comment type="similarity">
    <text evidence="1">Belongs to the amidase family.</text>
</comment>
<dbReference type="Pfam" id="PF01425">
    <property type="entry name" value="Amidase"/>
    <property type="match status" value="1"/>
</dbReference>
<dbReference type="PROSITE" id="PS00571">
    <property type="entry name" value="AMIDASES"/>
    <property type="match status" value="1"/>
</dbReference>
<feature type="domain" description="Amidase" evidence="3">
    <location>
        <begin position="153"/>
        <end position="569"/>
    </location>
</feature>
<keyword evidence="5" id="KW-1185">Reference proteome</keyword>
<evidence type="ECO:0000259" key="3">
    <source>
        <dbReference type="Pfam" id="PF01425"/>
    </source>
</evidence>
<protein>
    <submittedName>
        <fullName evidence="4">Amidase signature domain-containing protein</fullName>
    </submittedName>
</protein>
<dbReference type="Gene3D" id="3.90.1300.10">
    <property type="entry name" value="Amidase signature (AS) domain"/>
    <property type="match status" value="1"/>
</dbReference>
<dbReference type="EMBL" id="JBFXLQ010000048">
    <property type="protein sequence ID" value="KAL2863709.1"/>
    <property type="molecule type" value="Genomic_DNA"/>
</dbReference>
<dbReference type="InterPro" id="IPR036928">
    <property type="entry name" value="AS_sf"/>
</dbReference>
<organism evidence="4 5">
    <name type="scientific">Aspergillus lucknowensis</name>
    <dbReference type="NCBI Taxonomy" id="176173"/>
    <lineage>
        <taxon>Eukaryota</taxon>
        <taxon>Fungi</taxon>
        <taxon>Dikarya</taxon>
        <taxon>Ascomycota</taxon>
        <taxon>Pezizomycotina</taxon>
        <taxon>Eurotiomycetes</taxon>
        <taxon>Eurotiomycetidae</taxon>
        <taxon>Eurotiales</taxon>
        <taxon>Aspergillaceae</taxon>
        <taxon>Aspergillus</taxon>
        <taxon>Aspergillus subgen. Nidulantes</taxon>
    </lineage>
</organism>
<feature type="region of interest" description="Disordered" evidence="2">
    <location>
        <begin position="86"/>
        <end position="110"/>
    </location>
</feature>
<dbReference type="Proteomes" id="UP001610432">
    <property type="component" value="Unassembled WGS sequence"/>
</dbReference>
<dbReference type="InterPro" id="IPR023631">
    <property type="entry name" value="Amidase_dom"/>
</dbReference>
<evidence type="ECO:0000313" key="5">
    <source>
        <dbReference type="Proteomes" id="UP001610432"/>
    </source>
</evidence>
<comment type="caution">
    <text evidence="4">The sequence shown here is derived from an EMBL/GenBank/DDBJ whole genome shotgun (WGS) entry which is preliminary data.</text>
</comment>
<dbReference type="InterPro" id="IPR000120">
    <property type="entry name" value="Amidase"/>
</dbReference>
<evidence type="ECO:0000256" key="2">
    <source>
        <dbReference type="SAM" id="MobiDB-lite"/>
    </source>
</evidence>
<accession>A0ABR4LGN9</accession>
<name>A0ABR4LGN9_9EURO</name>
<dbReference type="PANTHER" id="PTHR11895:SF67">
    <property type="entry name" value="AMIDASE DOMAIN-CONTAINING PROTEIN"/>
    <property type="match status" value="1"/>
</dbReference>
<sequence length="622" mass="66912">MESKNLELPFINYPEIREGPSVPYRNEDQSIPVFRGIPLVVGASLISSVGFIQGYMWRSAGLGTIHDIPGLDQYPVRYDPTVIPVHRGEKPRPGATGALPAPNKKRSGKTGYYTSADYHALYKSGDLTPTQVVDAILSVVRRDTEPPGKHSVAFLESVVEKARAAAEASTQRYKNDRPLGPLDGIPVTVKDEVHMERYHRTLGTVMDFTGDFAGSTSWCVKKWEEAGAIVIAKATMHELGLDTTNNNPNFGTPKNPHNPYYYCGGSSGGSGYAVGAGIVPIALGADGGGSIRIPSSFCGVWGLKPSHSRVSGFPTVSLASTVGVLGPIASSIDDLALAYRVMASPAPLADDSKSGAFLDPLAELDLTPSESRPKNKTIGIMRDWLDRAEPAVRAVFDRALDYYRTQKNYTIIDIAIPYISEGARAHVLTIMAEIASGISPSQIRNLTAPNKVLVSMGRYQISGHDFLAAQRLRSLIMSHLAYLFQKHPGLLIFTPTTPIPGWKIAGGDSDLVHGVSDGKSSVRNMEYVWLANFTGCPAISCPAGYAEDNGHRVPIGVMAMGEWGTEEDLFAFARDGEGVLDLPENRGFLTGSGEQTTGLTIPRGVDSLWEDVVANAKQLAGK</sequence>
<evidence type="ECO:0000256" key="1">
    <source>
        <dbReference type="ARBA" id="ARBA00009199"/>
    </source>
</evidence>
<gene>
    <name evidence="4" type="ORF">BJX67DRAFT_374342</name>
</gene>
<dbReference type="RefSeq" id="XP_070882688.1">
    <property type="nucleotide sequence ID" value="XM_071031534.1"/>
</dbReference>
<dbReference type="InterPro" id="IPR020556">
    <property type="entry name" value="Amidase_CS"/>
</dbReference>
<dbReference type="SUPFAM" id="SSF75304">
    <property type="entry name" value="Amidase signature (AS) enzymes"/>
    <property type="match status" value="1"/>
</dbReference>
<dbReference type="GeneID" id="98146606"/>
<evidence type="ECO:0000313" key="4">
    <source>
        <dbReference type="EMBL" id="KAL2863709.1"/>
    </source>
</evidence>
<reference evidence="4 5" key="1">
    <citation type="submission" date="2024-07" db="EMBL/GenBank/DDBJ databases">
        <title>Section-level genome sequencing and comparative genomics of Aspergillus sections Usti and Cavernicolus.</title>
        <authorList>
            <consortium name="Lawrence Berkeley National Laboratory"/>
            <person name="Nybo J.L."/>
            <person name="Vesth T.C."/>
            <person name="Theobald S."/>
            <person name="Frisvad J.C."/>
            <person name="Larsen T.O."/>
            <person name="Kjaerboelling I."/>
            <person name="Rothschild-Mancinelli K."/>
            <person name="Lyhne E.K."/>
            <person name="Kogle M.E."/>
            <person name="Barry K."/>
            <person name="Clum A."/>
            <person name="Na H."/>
            <person name="Ledsgaard L."/>
            <person name="Lin J."/>
            <person name="Lipzen A."/>
            <person name="Kuo A."/>
            <person name="Riley R."/>
            <person name="Mondo S."/>
            <person name="Labutti K."/>
            <person name="Haridas S."/>
            <person name="Pangalinan J."/>
            <person name="Salamov A.A."/>
            <person name="Simmons B.A."/>
            <person name="Magnuson J.K."/>
            <person name="Chen J."/>
            <person name="Drula E."/>
            <person name="Henrissat B."/>
            <person name="Wiebenga A."/>
            <person name="Lubbers R.J."/>
            <person name="Gomes A.C."/>
            <person name="Macurrencykelacurrency M.R."/>
            <person name="Stajich J."/>
            <person name="Grigoriev I.V."/>
            <person name="Mortensen U.H."/>
            <person name="De Vries R.P."/>
            <person name="Baker S.E."/>
            <person name="Andersen M.R."/>
        </authorList>
    </citation>
    <scope>NUCLEOTIDE SEQUENCE [LARGE SCALE GENOMIC DNA]</scope>
    <source>
        <strain evidence="4 5">CBS 449.75</strain>
    </source>
</reference>
<dbReference type="PANTHER" id="PTHR11895">
    <property type="entry name" value="TRANSAMIDASE"/>
    <property type="match status" value="1"/>
</dbReference>
<proteinExistence type="inferred from homology"/>